<name>A0A6F8ZD90_9FIRM</name>
<dbReference type="GO" id="GO:0030288">
    <property type="term" value="C:outer membrane-bounded periplasmic space"/>
    <property type="evidence" value="ECO:0007669"/>
    <property type="project" value="TreeGrafter"/>
</dbReference>
<feature type="compositionally biased region" description="Basic and acidic residues" evidence="1">
    <location>
        <begin position="356"/>
        <end position="375"/>
    </location>
</feature>
<keyword evidence="2" id="KW-0732">Signal</keyword>
<dbReference type="Proteomes" id="UP000503399">
    <property type="component" value="Chromosome"/>
</dbReference>
<evidence type="ECO:0000313" key="3">
    <source>
        <dbReference type="EMBL" id="CAB1127727.1"/>
    </source>
</evidence>
<dbReference type="AlphaFoldDB" id="A0A6F8ZD90"/>
<accession>A0A6F8ZD90</accession>
<dbReference type="InterPro" id="IPR051922">
    <property type="entry name" value="Bact_Sporulation_Assoc"/>
</dbReference>
<keyword evidence="4" id="KW-1185">Reference proteome</keyword>
<sequence length="396" mass="40965">MDSRWRRRIRSASIRLTAFWLAALPVLGAASATPARADGGAPPAIPGGSSTSTITRVYGESRQATALALAEQAFPQGVPSGTAILTAGRNRDLVDALTAGPLAAALHVPILLTRSAHTPGRTLTAGLAALHVDRVILVGSTANPTLEARLPAGVTVAAVYRGSSRFRTAAKVAAALAAAEGVSRFGQVFLTSADQDHLVDALSAGPAAAHLGVPILLLPRGEERVSALPTSEQAWVYGASTAYVIGAAGRYRLKGLSPGTRVVRIAGPSRFATALAIDQRFFPHPSTVFIANGSEDHLVDALTATPWAARLDAPLLLVNDGRVTPSGRSYLQELAASAVQYVVIGGPASIPSTVTREVERTDHARREHEHHHPEQDPGDNTGDSGDSSDSGDGGGS</sequence>
<feature type="region of interest" description="Disordered" evidence="1">
    <location>
        <begin position="353"/>
        <end position="396"/>
    </location>
</feature>
<feature type="chain" id="PRO_5026172213" description="Cell wall-binding repeat-containing protein" evidence="2">
    <location>
        <begin position="38"/>
        <end position="396"/>
    </location>
</feature>
<evidence type="ECO:0000313" key="4">
    <source>
        <dbReference type="Proteomes" id="UP000503399"/>
    </source>
</evidence>
<protein>
    <recommendedName>
        <fullName evidence="5">Cell wall-binding repeat-containing protein</fullName>
    </recommendedName>
</protein>
<dbReference type="KEGG" id="hfv:R50_0221"/>
<dbReference type="PANTHER" id="PTHR30032">
    <property type="entry name" value="N-ACETYLMURAMOYL-L-ALANINE AMIDASE-RELATED"/>
    <property type="match status" value="1"/>
</dbReference>
<dbReference type="Pfam" id="PF04122">
    <property type="entry name" value="CW_binding_2"/>
    <property type="match status" value="3"/>
</dbReference>
<dbReference type="PANTHER" id="PTHR30032:SF4">
    <property type="entry name" value="AMIDASE ENHANCER"/>
    <property type="match status" value="1"/>
</dbReference>
<evidence type="ECO:0000256" key="2">
    <source>
        <dbReference type="SAM" id="SignalP"/>
    </source>
</evidence>
<proteinExistence type="predicted"/>
<dbReference type="EMBL" id="LR778114">
    <property type="protein sequence ID" value="CAB1127727.1"/>
    <property type="molecule type" value="Genomic_DNA"/>
</dbReference>
<gene>
    <name evidence="3" type="ORF">R50_0221</name>
</gene>
<organism evidence="3 4">
    <name type="scientific">Candidatus Hydrogenisulfobacillus filiaventi</name>
    <dbReference type="NCBI Taxonomy" id="2707344"/>
    <lineage>
        <taxon>Bacteria</taxon>
        <taxon>Bacillati</taxon>
        <taxon>Bacillota</taxon>
        <taxon>Clostridia</taxon>
        <taxon>Eubacteriales</taxon>
        <taxon>Clostridiales Family XVII. Incertae Sedis</taxon>
        <taxon>Candidatus Hydrogenisulfobacillus</taxon>
    </lineage>
</organism>
<reference evidence="3 4" key="1">
    <citation type="submission" date="2020-02" db="EMBL/GenBank/DDBJ databases">
        <authorList>
            <person name="Hogendoorn C."/>
        </authorList>
    </citation>
    <scope>NUCLEOTIDE SEQUENCE [LARGE SCALE GENOMIC DNA]</scope>
    <source>
        <strain evidence="3">R501</strain>
    </source>
</reference>
<evidence type="ECO:0000256" key="1">
    <source>
        <dbReference type="SAM" id="MobiDB-lite"/>
    </source>
</evidence>
<feature type="signal peptide" evidence="2">
    <location>
        <begin position="1"/>
        <end position="37"/>
    </location>
</feature>
<dbReference type="InterPro" id="IPR007253">
    <property type="entry name" value="Cell_wall-bd_2"/>
</dbReference>
<evidence type="ECO:0008006" key="5">
    <source>
        <dbReference type="Google" id="ProtNLM"/>
    </source>
</evidence>